<evidence type="ECO:0000313" key="9">
    <source>
        <dbReference type="Proteomes" id="UP001501474"/>
    </source>
</evidence>
<evidence type="ECO:0000256" key="4">
    <source>
        <dbReference type="ARBA" id="ARBA00022989"/>
    </source>
</evidence>
<feature type="transmembrane region" description="Helical" evidence="7">
    <location>
        <begin position="382"/>
        <end position="400"/>
    </location>
</feature>
<dbReference type="EMBL" id="BAAART010000003">
    <property type="protein sequence ID" value="GAA2769133.1"/>
    <property type="molecule type" value="Genomic_DNA"/>
</dbReference>
<evidence type="ECO:0000256" key="1">
    <source>
        <dbReference type="ARBA" id="ARBA00004651"/>
    </source>
</evidence>
<accession>A0ABP6HEM7</accession>
<feature type="region of interest" description="Disordered" evidence="6">
    <location>
        <begin position="479"/>
        <end position="531"/>
    </location>
</feature>
<feature type="transmembrane region" description="Helical" evidence="7">
    <location>
        <begin position="313"/>
        <end position="331"/>
    </location>
</feature>
<feature type="transmembrane region" description="Helical" evidence="7">
    <location>
        <begin position="79"/>
        <end position="103"/>
    </location>
</feature>
<feature type="transmembrane region" description="Helical" evidence="7">
    <location>
        <begin position="176"/>
        <end position="197"/>
    </location>
</feature>
<keyword evidence="2" id="KW-1003">Cell membrane</keyword>
<keyword evidence="9" id="KW-1185">Reference proteome</keyword>
<evidence type="ECO:0000256" key="7">
    <source>
        <dbReference type="SAM" id="Phobius"/>
    </source>
</evidence>
<evidence type="ECO:0000256" key="3">
    <source>
        <dbReference type="ARBA" id="ARBA00022692"/>
    </source>
</evidence>
<feature type="transmembrane region" description="Helical" evidence="7">
    <location>
        <begin position="443"/>
        <end position="468"/>
    </location>
</feature>
<dbReference type="PANTHER" id="PTHR30250">
    <property type="entry name" value="PST FAMILY PREDICTED COLANIC ACID TRANSPORTER"/>
    <property type="match status" value="1"/>
</dbReference>
<dbReference type="PANTHER" id="PTHR30250:SF26">
    <property type="entry name" value="PSMA PROTEIN"/>
    <property type="match status" value="1"/>
</dbReference>
<feature type="transmembrane region" description="Helical" evidence="7">
    <location>
        <begin position="40"/>
        <end position="59"/>
    </location>
</feature>
<feature type="transmembrane region" description="Helical" evidence="7">
    <location>
        <begin position="351"/>
        <end position="370"/>
    </location>
</feature>
<feature type="transmembrane region" description="Helical" evidence="7">
    <location>
        <begin position="115"/>
        <end position="139"/>
    </location>
</feature>
<keyword evidence="4 7" id="KW-1133">Transmembrane helix</keyword>
<proteinExistence type="predicted"/>
<dbReference type="InterPro" id="IPR050833">
    <property type="entry name" value="Poly_Biosynth_Transport"/>
</dbReference>
<feature type="transmembrane region" description="Helical" evidence="7">
    <location>
        <begin position="406"/>
        <end position="423"/>
    </location>
</feature>
<feature type="compositionally biased region" description="Polar residues" evidence="6">
    <location>
        <begin position="489"/>
        <end position="498"/>
    </location>
</feature>
<evidence type="ECO:0008006" key="10">
    <source>
        <dbReference type="Google" id="ProtNLM"/>
    </source>
</evidence>
<evidence type="ECO:0000256" key="5">
    <source>
        <dbReference type="ARBA" id="ARBA00023136"/>
    </source>
</evidence>
<feature type="transmembrane region" description="Helical" evidence="7">
    <location>
        <begin position="203"/>
        <end position="220"/>
    </location>
</feature>
<evidence type="ECO:0000256" key="6">
    <source>
        <dbReference type="SAM" id="MobiDB-lite"/>
    </source>
</evidence>
<reference evidence="9" key="1">
    <citation type="journal article" date="2019" name="Int. J. Syst. Evol. Microbiol.">
        <title>The Global Catalogue of Microorganisms (GCM) 10K type strain sequencing project: providing services to taxonomists for standard genome sequencing and annotation.</title>
        <authorList>
            <consortium name="The Broad Institute Genomics Platform"/>
            <consortium name="The Broad Institute Genome Sequencing Center for Infectious Disease"/>
            <person name="Wu L."/>
            <person name="Ma J."/>
        </authorList>
    </citation>
    <scope>NUCLEOTIDE SEQUENCE [LARGE SCALE GENOMIC DNA]</scope>
    <source>
        <strain evidence="9">JCM 3053</strain>
    </source>
</reference>
<feature type="region of interest" description="Disordered" evidence="6">
    <location>
        <begin position="1"/>
        <end position="31"/>
    </location>
</feature>
<feature type="compositionally biased region" description="Basic and acidic residues" evidence="6">
    <location>
        <begin position="521"/>
        <end position="531"/>
    </location>
</feature>
<dbReference type="Proteomes" id="UP001501474">
    <property type="component" value="Unassembled WGS sequence"/>
</dbReference>
<sequence length="828" mass="87831">MADHRPARCPGPAGARMSAPRSATMHRPASRPDVVKAVHGARWFTGAALAVGAVNYGYALVLTRLLDVGSYARFVAGQWLLLSAATVATVTVPWVLAQALARARSDAERGDAGRFAVITSIGGGLVMGGVVAAVATRFAGPATTLALALSTFLIYMTTVTAGWLQGVERMRTLSLLHVAEVLVKMAVGVFLVVALGLGDTGALAAFGIGALPFLLWWPSLPSGSGRPWRSASANRDLWRRALGIARLQGLVALMAAVDVVLVTMLPTEPAEAASYQASVTLSRVPLFVASAVSLAFFPALSRRRAGSRLSASAVRMYVLGSLPLTATLATVPGPVLGTVFPADYSSMSTLMVFTALTGFALGAVNLAVTFSQAVDDYACARWQIAGLVVYTLALLAGWRIGGVQGIAIGGAAGATAALALLLGRLVRRQGTALLRHTPLVEPLLLTALLVLLRPFPLVWLIAATAIGIRAVERFLRRPGAPDPAEDQNEVTTEPSSADRSAGLEATTTEQPGGAMTHMRTHPADADTDTQERPDRLLVEAVWRDNPLPAGDAALRHALRIARDNQVEGRLARAYPGQLADVVTEVDTANELFRENLTEVTGRLYAAGIPTVLIKADLAGDYVYGNFDLVVPDGCWEAACDVLDGWYVDRDTYWLERSTKVLLEPRSGPAAHLHTAVSWFGVPVMPTSRLFERAVPSGGAWLVPCPADELRIWLAHGLFQNLTFDLSELFALRKLLAPDVVAEARHEAAGEGWAAGGDRALAVAVGAMRRLDEGAPVRLPVPLPVGASLRVGTVHALHLLRHGRARVAAREAALRVPLVVAKRRRMLQS</sequence>
<comment type="caution">
    <text evidence="8">The sequence shown here is derived from an EMBL/GenBank/DDBJ whole genome shotgun (WGS) entry which is preliminary data.</text>
</comment>
<feature type="transmembrane region" description="Helical" evidence="7">
    <location>
        <begin position="241"/>
        <end position="264"/>
    </location>
</feature>
<keyword evidence="5 7" id="KW-0472">Membrane</keyword>
<protein>
    <recommendedName>
        <fullName evidence="10">O-antigen/teichoic acid export membrane protein</fullName>
    </recommendedName>
</protein>
<feature type="transmembrane region" description="Helical" evidence="7">
    <location>
        <begin position="284"/>
        <end position="301"/>
    </location>
</feature>
<name>A0ABP6HEM7_9ACTN</name>
<evidence type="ECO:0000256" key="2">
    <source>
        <dbReference type="ARBA" id="ARBA00022475"/>
    </source>
</evidence>
<evidence type="ECO:0000313" key="8">
    <source>
        <dbReference type="EMBL" id="GAA2769133.1"/>
    </source>
</evidence>
<comment type="subcellular location">
    <subcellularLocation>
        <location evidence="1">Cell membrane</location>
        <topology evidence="1">Multi-pass membrane protein</topology>
    </subcellularLocation>
</comment>
<gene>
    <name evidence="8" type="ORF">GCM10010104_02430</name>
</gene>
<organism evidence="8 9">
    <name type="scientific">Streptomyces indiaensis</name>
    <dbReference type="NCBI Taxonomy" id="284033"/>
    <lineage>
        <taxon>Bacteria</taxon>
        <taxon>Bacillati</taxon>
        <taxon>Actinomycetota</taxon>
        <taxon>Actinomycetes</taxon>
        <taxon>Kitasatosporales</taxon>
        <taxon>Streptomycetaceae</taxon>
        <taxon>Streptomyces</taxon>
    </lineage>
</organism>
<keyword evidence="3 7" id="KW-0812">Transmembrane</keyword>
<feature type="transmembrane region" description="Helical" evidence="7">
    <location>
        <begin position="145"/>
        <end position="164"/>
    </location>
</feature>